<dbReference type="AlphaFoldDB" id="A0A2G9C8H8"/>
<keyword evidence="2 8" id="KW-0963">Cytoplasm</keyword>
<organism evidence="10 11">
    <name type="scientific">Roseateles chitinivorans</name>
    <dbReference type="NCBI Taxonomy" id="2917965"/>
    <lineage>
        <taxon>Bacteria</taxon>
        <taxon>Pseudomonadati</taxon>
        <taxon>Pseudomonadota</taxon>
        <taxon>Betaproteobacteria</taxon>
        <taxon>Burkholderiales</taxon>
        <taxon>Sphaerotilaceae</taxon>
        <taxon>Roseateles</taxon>
    </lineage>
</organism>
<evidence type="ECO:0000256" key="6">
    <source>
        <dbReference type="ARBA" id="ARBA00022840"/>
    </source>
</evidence>
<keyword evidence="3 8" id="KW-0436">Ligase</keyword>
<keyword evidence="6 8" id="KW-0067">ATP-binding</keyword>
<comment type="function">
    <text evidence="8">Ligates lysine onto the cytidine present at position 34 of the AUA codon-specific tRNA(Ile) that contains the anticodon CAU, in an ATP-dependent manner. Cytidine is converted to lysidine, thus changing the amino acid specificity of the tRNA from methionine to isoleucine.</text>
</comment>
<evidence type="ECO:0000256" key="7">
    <source>
        <dbReference type="ARBA" id="ARBA00048539"/>
    </source>
</evidence>
<keyword evidence="4 8" id="KW-0819">tRNA processing</keyword>
<dbReference type="Pfam" id="PF09179">
    <property type="entry name" value="TilS"/>
    <property type="match status" value="1"/>
</dbReference>
<dbReference type="Gene3D" id="3.40.50.620">
    <property type="entry name" value="HUPs"/>
    <property type="match status" value="1"/>
</dbReference>
<keyword evidence="5 8" id="KW-0547">Nucleotide-binding</keyword>
<dbReference type="EMBL" id="PEOG01000032">
    <property type="protein sequence ID" value="PIM52718.1"/>
    <property type="molecule type" value="Genomic_DNA"/>
</dbReference>
<reference evidence="10 11" key="1">
    <citation type="submission" date="2017-11" db="EMBL/GenBank/DDBJ databases">
        <title>Draft genome sequence of Mitsuaria sp. HWN-4.</title>
        <authorList>
            <person name="Gundlapally S.R."/>
        </authorList>
    </citation>
    <scope>NUCLEOTIDE SEQUENCE [LARGE SCALE GENOMIC DNA]</scope>
    <source>
        <strain evidence="10 11">HWN-4</strain>
    </source>
</reference>
<evidence type="ECO:0000256" key="1">
    <source>
        <dbReference type="ARBA" id="ARBA00004496"/>
    </source>
</evidence>
<evidence type="ECO:0000259" key="9">
    <source>
        <dbReference type="SMART" id="SM00977"/>
    </source>
</evidence>
<feature type="domain" description="Lysidine-tRNA(Ile) synthetase C-terminal" evidence="9">
    <location>
        <begin position="394"/>
        <end position="466"/>
    </location>
</feature>
<feature type="binding site" evidence="8">
    <location>
        <begin position="32"/>
        <end position="37"/>
    </location>
    <ligand>
        <name>ATP</name>
        <dbReference type="ChEBI" id="CHEBI:30616"/>
    </ligand>
</feature>
<evidence type="ECO:0000313" key="10">
    <source>
        <dbReference type="EMBL" id="PIM52718.1"/>
    </source>
</evidence>
<comment type="similarity">
    <text evidence="8">Belongs to the tRNA(Ile)-lysidine synthase family.</text>
</comment>
<dbReference type="InterPro" id="IPR012795">
    <property type="entry name" value="tRNA_Ile_lys_synt_N"/>
</dbReference>
<dbReference type="OrthoDB" id="9807403at2"/>
<dbReference type="InterPro" id="IPR015262">
    <property type="entry name" value="tRNA_Ile_lys_synt_subst-bd"/>
</dbReference>
<protein>
    <recommendedName>
        <fullName evidence="8">tRNA(Ile)-lysidine synthase</fullName>
        <ecNumber evidence="8">6.3.4.19</ecNumber>
    </recommendedName>
    <alternativeName>
        <fullName evidence="8">tRNA(Ile)-2-lysyl-cytidine synthase</fullName>
    </alternativeName>
    <alternativeName>
        <fullName evidence="8">tRNA(Ile)-lysidine synthetase</fullName>
    </alternativeName>
</protein>
<dbReference type="Proteomes" id="UP000231501">
    <property type="component" value="Unassembled WGS sequence"/>
</dbReference>
<gene>
    <name evidence="8 10" type="primary">tilS</name>
    <name evidence="10" type="ORF">CS062_13195</name>
</gene>
<comment type="caution">
    <text evidence="10">The sequence shown here is derived from an EMBL/GenBank/DDBJ whole genome shotgun (WGS) entry which is preliminary data.</text>
</comment>
<dbReference type="EC" id="6.3.4.19" evidence="8"/>
<comment type="subcellular location">
    <subcellularLocation>
        <location evidence="1 8">Cytoplasm</location>
    </subcellularLocation>
</comment>
<dbReference type="GO" id="GO:0005737">
    <property type="term" value="C:cytoplasm"/>
    <property type="evidence" value="ECO:0007669"/>
    <property type="project" value="UniProtKB-SubCell"/>
</dbReference>
<proteinExistence type="inferred from homology"/>
<keyword evidence="11" id="KW-1185">Reference proteome</keyword>
<dbReference type="SUPFAM" id="SSF56037">
    <property type="entry name" value="PheT/TilS domain"/>
    <property type="match status" value="1"/>
</dbReference>
<dbReference type="PANTHER" id="PTHR43033:SF1">
    <property type="entry name" value="TRNA(ILE)-LYSIDINE SYNTHASE-RELATED"/>
    <property type="match status" value="1"/>
</dbReference>
<dbReference type="GO" id="GO:0032267">
    <property type="term" value="F:tRNA(Ile)-lysidine synthase activity"/>
    <property type="evidence" value="ECO:0007669"/>
    <property type="project" value="UniProtKB-EC"/>
</dbReference>
<dbReference type="PANTHER" id="PTHR43033">
    <property type="entry name" value="TRNA(ILE)-LYSIDINE SYNTHASE-RELATED"/>
    <property type="match status" value="1"/>
</dbReference>
<dbReference type="InterPro" id="IPR012094">
    <property type="entry name" value="tRNA_Ile_lys_synt"/>
</dbReference>
<dbReference type="SUPFAM" id="SSF82829">
    <property type="entry name" value="MesJ substrate recognition domain-like"/>
    <property type="match status" value="1"/>
</dbReference>
<dbReference type="NCBIfam" id="TIGR02432">
    <property type="entry name" value="lysidine_TilS_N"/>
    <property type="match status" value="1"/>
</dbReference>
<dbReference type="SMART" id="SM00977">
    <property type="entry name" value="TilS_C"/>
    <property type="match status" value="1"/>
</dbReference>
<accession>A0A2G9C8H8</accession>
<evidence type="ECO:0000256" key="5">
    <source>
        <dbReference type="ARBA" id="ARBA00022741"/>
    </source>
</evidence>
<dbReference type="GO" id="GO:0006400">
    <property type="term" value="P:tRNA modification"/>
    <property type="evidence" value="ECO:0007669"/>
    <property type="project" value="UniProtKB-UniRule"/>
</dbReference>
<dbReference type="Pfam" id="PF01171">
    <property type="entry name" value="ATP_bind_3"/>
    <property type="match status" value="1"/>
</dbReference>
<dbReference type="InterPro" id="IPR012796">
    <property type="entry name" value="Lysidine-tRNA-synth_C"/>
</dbReference>
<name>A0A2G9C8H8_9BURK</name>
<evidence type="ECO:0000256" key="3">
    <source>
        <dbReference type="ARBA" id="ARBA00022598"/>
    </source>
</evidence>
<dbReference type="GO" id="GO:0005524">
    <property type="term" value="F:ATP binding"/>
    <property type="evidence" value="ECO:0007669"/>
    <property type="project" value="UniProtKB-UniRule"/>
</dbReference>
<comment type="domain">
    <text evidence="8">The N-terminal region contains the highly conserved SGGXDS motif, predicted to be a P-loop motif involved in ATP binding.</text>
</comment>
<dbReference type="InterPro" id="IPR011063">
    <property type="entry name" value="TilS/TtcA_N"/>
</dbReference>
<evidence type="ECO:0000256" key="2">
    <source>
        <dbReference type="ARBA" id="ARBA00022490"/>
    </source>
</evidence>
<evidence type="ECO:0000256" key="8">
    <source>
        <dbReference type="HAMAP-Rule" id="MF_01161"/>
    </source>
</evidence>
<dbReference type="SUPFAM" id="SSF52402">
    <property type="entry name" value="Adenine nucleotide alpha hydrolases-like"/>
    <property type="match status" value="1"/>
</dbReference>
<comment type="catalytic activity">
    <reaction evidence="7 8">
        <text>cytidine(34) in tRNA(Ile2) + L-lysine + ATP = lysidine(34) in tRNA(Ile2) + AMP + diphosphate + H(+)</text>
        <dbReference type="Rhea" id="RHEA:43744"/>
        <dbReference type="Rhea" id="RHEA-COMP:10625"/>
        <dbReference type="Rhea" id="RHEA-COMP:10670"/>
        <dbReference type="ChEBI" id="CHEBI:15378"/>
        <dbReference type="ChEBI" id="CHEBI:30616"/>
        <dbReference type="ChEBI" id="CHEBI:32551"/>
        <dbReference type="ChEBI" id="CHEBI:33019"/>
        <dbReference type="ChEBI" id="CHEBI:82748"/>
        <dbReference type="ChEBI" id="CHEBI:83665"/>
        <dbReference type="ChEBI" id="CHEBI:456215"/>
        <dbReference type="EC" id="6.3.4.19"/>
    </reaction>
</comment>
<dbReference type="Pfam" id="PF11734">
    <property type="entry name" value="TilS_C"/>
    <property type="match status" value="1"/>
</dbReference>
<dbReference type="HAMAP" id="MF_01161">
    <property type="entry name" value="tRNA_Ile_lys_synt"/>
    <property type="match status" value="1"/>
</dbReference>
<dbReference type="InterPro" id="IPR014729">
    <property type="entry name" value="Rossmann-like_a/b/a_fold"/>
</dbReference>
<sequence>MVDSATPRAADPAGPATLGDPAPRRVIAVACSGGRDSMALLHATTVAAESFGARVVALHIHHGLSAHADAWLALVGEQVAEWARQGLPVELVHERLLDAPAPGESTEAWARAGRYEALQRLARAVDADLLLLAHHRRDQAETFLLQALRGAGVAGLSSMPRAQWRDGVCWARPWLDHPREAIEAYVCEHGLRFVEDDSNADPRFARNRLRQTLWPALMAQGAGAETALARSAAWAQEAAELQREVADDDLARWSDASGLAQAMLTALSPARATNALRAWLHRVTGRTAPATLIRRLLDEAPMAMVARWPLGDAELHLYRGRFFVQARSKTTSPERTEALPASLLGLGIATPVAGPRERFDLSRPGRHAIPSWSGAFDVEPVTTGGVALSALSNVELRRREGGEQFQSHAKGLARALKKCWQTAGIPAVQREGPLVYADGRLLFVPGLGLDARWRSDTGEAQMRLRWVPDACGSRMGSDVAGKSGS</sequence>
<dbReference type="Gene3D" id="1.20.59.20">
    <property type="match status" value="1"/>
</dbReference>
<evidence type="ECO:0000313" key="11">
    <source>
        <dbReference type="Proteomes" id="UP000231501"/>
    </source>
</evidence>
<dbReference type="CDD" id="cd01992">
    <property type="entry name" value="TilS_N"/>
    <property type="match status" value="1"/>
</dbReference>
<evidence type="ECO:0000256" key="4">
    <source>
        <dbReference type="ARBA" id="ARBA00022694"/>
    </source>
</evidence>